<dbReference type="OrthoDB" id="6516235at2759"/>
<dbReference type="InterPro" id="IPR029034">
    <property type="entry name" value="Cystine-knot_cytokine"/>
</dbReference>
<gene>
    <name evidence="7" type="ORF">CUNI_LOCUS20553</name>
</gene>
<dbReference type="AlphaFoldDB" id="A0A8S4A4M9"/>
<comment type="similarity">
    <text evidence="2 4">Belongs to the TGF-beta family.</text>
</comment>
<dbReference type="CDD" id="cd08698">
    <property type="entry name" value="TGF_beta_SF"/>
    <property type="match status" value="1"/>
</dbReference>
<dbReference type="Gene3D" id="2.60.120.970">
    <property type="match status" value="1"/>
</dbReference>
<protein>
    <recommendedName>
        <fullName evidence="6">TGF-beta family profile domain-containing protein</fullName>
    </recommendedName>
</protein>
<evidence type="ECO:0000313" key="8">
    <source>
        <dbReference type="Proteomes" id="UP000678393"/>
    </source>
</evidence>
<accession>A0A8S4A4M9</accession>
<keyword evidence="4" id="KW-0339">Growth factor</keyword>
<dbReference type="PROSITE" id="PS51362">
    <property type="entry name" value="TGF_BETA_2"/>
    <property type="match status" value="1"/>
</dbReference>
<dbReference type="EMBL" id="CAJHNH020007791">
    <property type="protein sequence ID" value="CAG5134995.1"/>
    <property type="molecule type" value="Genomic_DNA"/>
</dbReference>
<proteinExistence type="inferred from homology"/>
<evidence type="ECO:0000259" key="6">
    <source>
        <dbReference type="PROSITE" id="PS51362"/>
    </source>
</evidence>
<reference evidence="7" key="1">
    <citation type="submission" date="2021-04" db="EMBL/GenBank/DDBJ databases">
        <authorList>
            <consortium name="Molecular Ecology Group"/>
        </authorList>
    </citation>
    <scope>NUCLEOTIDE SEQUENCE</scope>
</reference>
<dbReference type="Proteomes" id="UP000678393">
    <property type="component" value="Unassembled WGS sequence"/>
</dbReference>
<dbReference type="PANTHER" id="PTHR11848:SF298">
    <property type="entry name" value="DAWDLE, ISOFORM A"/>
    <property type="match status" value="1"/>
</dbReference>
<evidence type="ECO:0000256" key="5">
    <source>
        <dbReference type="SAM" id="MobiDB-lite"/>
    </source>
</evidence>
<dbReference type="GO" id="GO:0005125">
    <property type="term" value="F:cytokine activity"/>
    <property type="evidence" value="ECO:0007669"/>
    <property type="project" value="TreeGrafter"/>
</dbReference>
<dbReference type="Gene3D" id="2.10.90.10">
    <property type="entry name" value="Cystine-knot cytokines"/>
    <property type="match status" value="1"/>
</dbReference>
<evidence type="ECO:0000256" key="2">
    <source>
        <dbReference type="ARBA" id="ARBA00006656"/>
    </source>
</evidence>
<dbReference type="Pfam" id="PF00019">
    <property type="entry name" value="TGF_beta"/>
    <property type="match status" value="1"/>
</dbReference>
<dbReference type="GO" id="GO:0005615">
    <property type="term" value="C:extracellular space"/>
    <property type="evidence" value="ECO:0007669"/>
    <property type="project" value="TreeGrafter"/>
</dbReference>
<keyword evidence="8" id="KW-1185">Reference proteome</keyword>
<comment type="caution">
    <text evidence="7">The sequence shown here is derived from an EMBL/GenBank/DDBJ whole genome shotgun (WGS) entry which is preliminary data.</text>
</comment>
<dbReference type="PANTHER" id="PTHR11848">
    <property type="entry name" value="TGF-BETA FAMILY"/>
    <property type="match status" value="1"/>
</dbReference>
<evidence type="ECO:0000256" key="4">
    <source>
        <dbReference type="RuleBase" id="RU000354"/>
    </source>
</evidence>
<evidence type="ECO:0000313" key="7">
    <source>
        <dbReference type="EMBL" id="CAG5134995.1"/>
    </source>
</evidence>
<dbReference type="SUPFAM" id="SSF57501">
    <property type="entry name" value="Cystine-knot cytokines"/>
    <property type="match status" value="1"/>
</dbReference>
<dbReference type="GO" id="GO:0008083">
    <property type="term" value="F:growth factor activity"/>
    <property type="evidence" value="ECO:0007669"/>
    <property type="project" value="UniProtKB-KW"/>
</dbReference>
<dbReference type="InterPro" id="IPR001839">
    <property type="entry name" value="TGF-b_C"/>
</dbReference>
<organism evidence="7 8">
    <name type="scientific">Candidula unifasciata</name>
    <dbReference type="NCBI Taxonomy" id="100452"/>
    <lineage>
        <taxon>Eukaryota</taxon>
        <taxon>Metazoa</taxon>
        <taxon>Spiralia</taxon>
        <taxon>Lophotrochozoa</taxon>
        <taxon>Mollusca</taxon>
        <taxon>Gastropoda</taxon>
        <taxon>Heterobranchia</taxon>
        <taxon>Euthyneura</taxon>
        <taxon>Panpulmonata</taxon>
        <taxon>Eupulmonata</taxon>
        <taxon>Stylommatophora</taxon>
        <taxon>Helicina</taxon>
        <taxon>Helicoidea</taxon>
        <taxon>Geomitridae</taxon>
        <taxon>Candidula</taxon>
    </lineage>
</organism>
<dbReference type="InterPro" id="IPR015615">
    <property type="entry name" value="TGF-beta-rel"/>
</dbReference>
<name>A0A8S4A4M9_9EUPU</name>
<dbReference type="SMART" id="SM00204">
    <property type="entry name" value="TGFB"/>
    <property type="match status" value="1"/>
</dbReference>
<sequence length="564" mass="62980">MSTEVFGLNIKTWQTNISDGQPTPGPRDILDKDVQSVNETGLALGSLQRDNSTWSWPASEPSSQLQHTTIVVTHQKDKTNRKKALFVKETRNPNSNITASDRNIPSRQFEERVGTHVQSPVLPYSVSEDAVKIVKKQPQPSAQLGASGEPIKNDQLVVTSAVPVVTTEPVTSDELVTSVEPATSTQSRASAHQEIGAEFTEDNGKLPYADNEEEESNETSTCTTCSKSALMEEQVKAIRIDMFKELLAQKLRIDLNDTTMQGAVNDGTPAVNPPKLPQAILEQTIKDNVNELEKDQFYARDEEIIIAGDDLGRDCPWPGATGCYRFNLKGKVKLAVAEAQLWFYKLKDTNDVKGQLFKVIHLNRSVVHCNLMYQRLIGVDRNFVQEGWVKINITGELHKWLDTGKNSHVLAIRCSTCTAKSYTSLFGVKQGYKPLLVVKYSANNRLTRSKRSQSCDPVSECCKRDLVVNFHEIRMAEIYEPRNLSIGYCYGSCNDGHQFTYNHTTLKQRLRLSSSYSSQPTMSEQLKSCCVPLVLKDTFIMATEGTDYVRKIVPKVIVETCGCM</sequence>
<feature type="compositionally biased region" description="Polar residues" evidence="5">
    <location>
        <begin position="180"/>
        <end position="190"/>
    </location>
</feature>
<feature type="domain" description="TGF-beta family profile" evidence="6">
    <location>
        <begin position="448"/>
        <end position="564"/>
    </location>
</feature>
<evidence type="ECO:0000256" key="1">
    <source>
        <dbReference type="ARBA" id="ARBA00004613"/>
    </source>
</evidence>
<feature type="region of interest" description="Disordered" evidence="5">
    <location>
        <begin position="173"/>
        <end position="223"/>
    </location>
</feature>
<comment type="subcellular location">
    <subcellularLocation>
        <location evidence="1">Secreted</location>
    </subcellularLocation>
</comment>
<keyword evidence="3" id="KW-0964">Secreted</keyword>
<evidence type="ECO:0000256" key="3">
    <source>
        <dbReference type="ARBA" id="ARBA00022525"/>
    </source>
</evidence>